<keyword evidence="1" id="KW-1133">Transmembrane helix</keyword>
<dbReference type="PATRIC" id="fig|742737.3.peg.5071"/>
<proteinExistence type="predicted"/>
<feature type="transmembrane region" description="Helical" evidence="1">
    <location>
        <begin position="37"/>
        <end position="58"/>
    </location>
</feature>
<comment type="caution">
    <text evidence="2">The sequence shown here is derived from an EMBL/GenBank/DDBJ whole genome shotgun (WGS) entry which is preliminary data.</text>
</comment>
<keyword evidence="1" id="KW-0812">Transmembrane</keyword>
<evidence type="ECO:0008006" key="4">
    <source>
        <dbReference type="Google" id="ProtNLM"/>
    </source>
</evidence>
<dbReference type="OrthoDB" id="9782481at2"/>
<feature type="transmembrane region" description="Helical" evidence="1">
    <location>
        <begin position="143"/>
        <end position="163"/>
    </location>
</feature>
<protein>
    <recommendedName>
        <fullName evidence="4">Nucleoside transporter/FeoB GTPase Gate domain-containing protein</fullName>
    </recommendedName>
</protein>
<evidence type="ECO:0000256" key="1">
    <source>
        <dbReference type="SAM" id="Phobius"/>
    </source>
</evidence>
<sequence>MLNYIWAFMILVGVLWGAFHGNIGAVTQGALDSAGEAVTLCITMLGVMSLWTGVLEVGERAGLIEQLSKRMKPILHFLFPRIPEEHPANEHIATNMIANILGLGWAATPAGLRAMEALKDLEEERRTQKSHHVERGTASNEMCTFLIINISSLQLIPINMIAYRSQYGSINPTAIVGPALIATLVSTVVGVIFVKLMDRS</sequence>
<dbReference type="AlphaFoldDB" id="G5INK0"/>
<reference evidence="2 3" key="1">
    <citation type="submission" date="2011-08" db="EMBL/GenBank/DDBJ databases">
        <title>The Genome Sequence of Clostridium hathewayi WAL-18680.</title>
        <authorList>
            <consortium name="The Broad Institute Genome Sequencing Platform"/>
            <person name="Earl A."/>
            <person name="Ward D."/>
            <person name="Feldgarden M."/>
            <person name="Gevers D."/>
            <person name="Finegold S.M."/>
            <person name="Summanen P.H."/>
            <person name="Molitoris D.R."/>
            <person name="Song M."/>
            <person name="Daigneault M."/>
            <person name="Allen-Vercoe E."/>
            <person name="Young S.K."/>
            <person name="Zeng Q."/>
            <person name="Gargeya S."/>
            <person name="Fitzgerald M."/>
            <person name="Haas B."/>
            <person name="Abouelleil A."/>
            <person name="Alvarado L."/>
            <person name="Arachchi H.M."/>
            <person name="Berlin A."/>
            <person name="Brown A."/>
            <person name="Chapman S.B."/>
            <person name="Chen Z."/>
            <person name="Dunbar C."/>
            <person name="Freedman E."/>
            <person name="Gearin G."/>
            <person name="Gellesch M."/>
            <person name="Goldberg J."/>
            <person name="Griggs A."/>
            <person name="Gujja S."/>
            <person name="Heiman D."/>
            <person name="Howarth C."/>
            <person name="Larson L."/>
            <person name="Lui A."/>
            <person name="MacDonald P.J.P."/>
            <person name="Montmayeur A."/>
            <person name="Murphy C."/>
            <person name="Neiman D."/>
            <person name="Pearson M."/>
            <person name="Priest M."/>
            <person name="Roberts A."/>
            <person name="Saif S."/>
            <person name="Shea T."/>
            <person name="Shenoy N."/>
            <person name="Sisk P."/>
            <person name="Stolte C."/>
            <person name="Sykes S."/>
            <person name="Wortman J."/>
            <person name="Nusbaum C."/>
            <person name="Birren B."/>
        </authorList>
    </citation>
    <scope>NUCLEOTIDE SEQUENCE [LARGE SCALE GENOMIC DNA]</scope>
    <source>
        <strain evidence="2 3">WAL-18680</strain>
    </source>
</reference>
<keyword evidence="3" id="KW-1185">Reference proteome</keyword>
<organism evidence="2 3">
    <name type="scientific">Hungatella hathewayi WAL-18680</name>
    <dbReference type="NCBI Taxonomy" id="742737"/>
    <lineage>
        <taxon>Bacteria</taxon>
        <taxon>Bacillati</taxon>
        <taxon>Bacillota</taxon>
        <taxon>Clostridia</taxon>
        <taxon>Lachnospirales</taxon>
        <taxon>Lachnospiraceae</taxon>
        <taxon>Hungatella</taxon>
    </lineage>
</organism>
<dbReference type="Proteomes" id="UP000005384">
    <property type="component" value="Unassembled WGS sequence"/>
</dbReference>
<accession>G5INK0</accession>
<feature type="transmembrane region" description="Helical" evidence="1">
    <location>
        <begin position="175"/>
        <end position="194"/>
    </location>
</feature>
<dbReference type="HOGENOM" id="CLU_089992_1_0_9"/>
<evidence type="ECO:0000313" key="3">
    <source>
        <dbReference type="Proteomes" id="UP000005384"/>
    </source>
</evidence>
<dbReference type="EMBL" id="ADLN01000128">
    <property type="protein sequence ID" value="EHI56874.1"/>
    <property type="molecule type" value="Genomic_DNA"/>
</dbReference>
<keyword evidence="1" id="KW-0472">Membrane</keyword>
<evidence type="ECO:0000313" key="2">
    <source>
        <dbReference type="EMBL" id="EHI56874.1"/>
    </source>
</evidence>
<gene>
    <name evidence="2" type="ORF">HMPREF9473_05078</name>
</gene>
<dbReference type="RefSeq" id="WP_006783066.1">
    <property type="nucleotide sequence ID" value="NZ_CP040506.1"/>
</dbReference>
<name>G5INK0_9FIRM</name>